<name>A0A235F862_9BACL</name>
<feature type="transmembrane region" description="Helical" evidence="1">
    <location>
        <begin position="47"/>
        <end position="67"/>
    </location>
</feature>
<dbReference type="InterPro" id="IPR011737">
    <property type="entry name" value="CHP02206_TP0381"/>
</dbReference>
<feature type="transmembrane region" description="Helical" evidence="1">
    <location>
        <begin position="79"/>
        <end position="97"/>
    </location>
</feature>
<organism evidence="2 3">
    <name type="scientific">Fictibacillus aquaticus</name>
    <dbReference type="NCBI Taxonomy" id="2021314"/>
    <lineage>
        <taxon>Bacteria</taxon>
        <taxon>Bacillati</taxon>
        <taxon>Bacillota</taxon>
        <taxon>Bacilli</taxon>
        <taxon>Bacillales</taxon>
        <taxon>Fictibacillaceae</taxon>
        <taxon>Fictibacillus</taxon>
    </lineage>
</organism>
<evidence type="ECO:0000313" key="3">
    <source>
        <dbReference type="Proteomes" id="UP000215059"/>
    </source>
</evidence>
<dbReference type="EMBL" id="NOII01000010">
    <property type="protein sequence ID" value="OYD56875.1"/>
    <property type="molecule type" value="Genomic_DNA"/>
</dbReference>
<evidence type="ECO:0000313" key="2">
    <source>
        <dbReference type="EMBL" id="OYD56875.1"/>
    </source>
</evidence>
<proteinExistence type="predicted"/>
<feature type="transmembrane region" description="Helical" evidence="1">
    <location>
        <begin position="102"/>
        <end position="120"/>
    </location>
</feature>
<dbReference type="Pfam" id="PF14808">
    <property type="entry name" value="TMEM164"/>
    <property type="match status" value="1"/>
</dbReference>
<dbReference type="OrthoDB" id="9813172at2"/>
<feature type="transmembrane region" description="Helical" evidence="1">
    <location>
        <begin position="132"/>
        <end position="151"/>
    </location>
</feature>
<keyword evidence="1" id="KW-0472">Membrane</keyword>
<keyword evidence="3" id="KW-1185">Reference proteome</keyword>
<reference evidence="2 3" key="1">
    <citation type="submission" date="2017-07" db="EMBL/GenBank/DDBJ databases">
        <title>Fictibacillus sp. nov. GDSW-R2A3 Genome sequencing and assembly.</title>
        <authorList>
            <person name="Mayilraj S."/>
        </authorList>
    </citation>
    <scope>NUCLEOTIDE SEQUENCE [LARGE SCALE GENOMIC DNA]</scope>
    <source>
        <strain evidence="2 3">GDSW-R2A3</strain>
    </source>
</reference>
<keyword evidence="1" id="KW-0812">Transmembrane</keyword>
<dbReference type="RefSeq" id="WP_094253364.1">
    <property type="nucleotide sequence ID" value="NZ_JBHLXL010000001.1"/>
</dbReference>
<accession>A0A235F862</accession>
<dbReference type="Proteomes" id="UP000215059">
    <property type="component" value="Unassembled WGS sequence"/>
</dbReference>
<feature type="transmembrane region" description="Helical" evidence="1">
    <location>
        <begin position="208"/>
        <end position="228"/>
    </location>
</feature>
<dbReference type="AlphaFoldDB" id="A0A235F862"/>
<sequence length="243" mass="27844">MEHFFGMEFKPFHMFGTAHLVSMAVILAAILLFLPLRMFFTGRADKVFRWVLAGVLICCEITYHAWAVYNGNWDISKHLPLQLCSLSILASSILLLTNNTKFFPFVYFAGFVGATQALITPELEASFPHYRFFDYFVAHGAIVVAAMYYVIVKRVRLRLVSLFKTFGFINAYALFVYVINSLIGSNYMFLMKKPENGSIIDFLGPHPWYILSLEAVAFVLCLIAYYPVRRTEKLVPFQHSSKL</sequence>
<feature type="transmembrane region" description="Helical" evidence="1">
    <location>
        <begin position="163"/>
        <end position="188"/>
    </location>
</feature>
<protein>
    <submittedName>
        <fullName evidence="2">TIGR02206 family membrane protein</fullName>
    </submittedName>
</protein>
<comment type="caution">
    <text evidence="2">The sequence shown here is derived from an EMBL/GenBank/DDBJ whole genome shotgun (WGS) entry which is preliminary data.</text>
</comment>
<evidence type="ECO:0000256" key="1">
    <source>
        <dbReference type="SAM" id="Phobius"/>
    </source>
</evidence>
<keyword evidence="1" id="KW-1133">Transmembrane helix</keyword>
<dbReference type="NCBIfam" id="TIGR02206">
    <property type="entry name" value="intg_mem_TP0381"/>
    <property type="match status" value="1"/>
</dbReference>
<feature type="transmembrane region" description="Helical" evidence="1">
    <location>
        <begin position="12"/>
        <end position="35"/>
    </location>
</feature>
<gene>
    <name evidence="2" type="ORF">CGZ90_15075</name>
</gene>